<keyword evidence="3" id="KW-1185">Reference proteome</keyword>
<gene>
    <name evidence="2" type="ORF">FK531_13000</name>
</gene>
<evidence type="ECO:0000313" key="2">
    <source>
        <dbReference type="EMBL" id="TQF68716.1"/>
    </source>
</evidence>
<name>A0A541B8T0_9NOCA</name>
<protein>
    <submittedName>
        <fullName evidence="2">Uncharacterized protein</fullName>
    </submittedName>
</protein>
<dbReference type="RefSeq" id="WP_142099940.1">
    <property type="nucleotide sequence ID" value="NZ_VIGH01000005.1"/>
</dbReference>
<reference evidence="2 3" key="1">
    <citation type="submission" date="2019-06" db="EMBL/GenBank/DDBJ databases">
        <title>Rhodococcus spaelei sp. nov., isolated from a cave.</title>
        <authorList>
            <person name="Lee S.D."/>
        </authorList>
    </citation>
    <scope>NUCLEOTIDE SEQUENCE [LARGE SCALE GENOMIC DNA]</scope>
    <source>
        <strain evidence="2 3">C9-5</strain>
    </source>
</reference>
<dbReference type="EMBL" id="VIGH01000005">
    <property type="protein sequence ID" value="TQF68716.1"/>
    <property type="molecule type" value="Genomic_DNA"/>
</dbReference>
<comment type="caution">
    <text evidence="2">The sequence shown here is derived from an EMBL/GenBank/DDBJ whole genome shotgun (WGS) entry which is preliminary data.</text>
</comment>
<dbReference type="AlphaFoldDB" id="A0A541B8T0"/>
<sequence>MATEPECDWHFYAVVGTTVQGGHTLARFGPQPTAMDALRLAVQSVNHTAYSLLEQGVRGDACAEPGLLERLPITDFTIERRGRASQVPDENWGLSGGRHHRRAHRHAA</sequence>
<feature type="compositionally biased region" description="Basic residues" evidence="1">
    <location>
        <begin position="97"/>
        <end position="108"/>
    </location>
</feature>
<dbReference type="OrthoDB" id="4463451at2"/>
<feature type="region of interest" description="Disordered" evidence="1">
    <location>
        <begin position="82"/>
        <end position="108"/>
    </location>
</feature>
<evidence type="ECO:0000256" key="1">
    <source>
        <dbReference type="SAM" id="MobiDB-lite"/>
    </source>
</evidence>
<accession>A0A541B8T0</accession>
<organism evidence="2 3">
    <name type="scientific">Rhodococcus spelaei</name>
    <dbReference type="NCBI Taxonomy" id="2546320"/>
    <lineage>
        <taxon>Bacteria</taxon>
        <taxon>Bacillati</taxon>
        <taxon>Actinomycetota</taxon>
        <taxon>Actinomycetes</taxon>
        <taxon>Mycobacteriales</taxon>
        <taxon>Nocardiaceae</taxon>
        <taxon>Rhodococcus</taxon>
    </lineage>
</organism>
<evidence type="ECO:0000313" key="3">
    <source>
        <dbReference type="Proteomes" id="UP000316256"/>
    </source>
</evidence>
<proteinExistence type="predicted"/>
<dbReference type="Proteomes" id="UP000316256">
    <property type="component" value="Unassembled WGS sequence"/>
</dbReference>